<dbReference type="STRING" id="427683.A5481_13110"/>
<evidence type="ECO:0000313" key="1">
    <source>
        <dbReference type="EMBL" id="OAS24668.1"/>
    </source>
</evidence>
<sequence>MKVLKFHGSSLGDLRAFSHAARREAGYQLDRVQNGLAPNDWKPMPTIGIGVQEIRIRDEAGAFRVIYVAKFANAVHVRHCFQKKTQKTSAADLDLASKRYANLARELGR</sequence>
<proteinExistence type="predicted"/>
<dbReference type="EMBL" id="LWHQ01000022">
    <property type="protein sequence ID" value="OAS24668.1"/>
    <property type="molecule type" value="Genomic_DNA"/>
</dbReference>
<comment type="caution">
    <text evidence="1">The sequence shown here is derived from an EMBL/GenBank/DDBJ whole genome shotgun (WGS) entry which is preliminary data.</text>
</comment>
<dbReference type="AlphaFoldDB" id="A0A179SBA5"/>
<dbReference type="OrthoDB" id="9797093at2"/>
<dbReference type="InterPro" id="IPR009241">
    <property type="entry name" value="HigB-like"/>
</dbReference>
<dbReference type="Proteomes" id="UP000078316">
    <property type="component" value="Unassembled WGS sequence"/>
</dbReference>
<name>A0A179SBA5_9HYPH</name>
<gene>
    <name evidence="1" type="ORF">A5481_13110</name>
</gene>
<dbReference type="Pfam" id="PF05973">
    <property type="entry name" value="Gp49"/>
    <property type="match status" value="1"/>
</dbReference>
<dbReference type="RefSeq" id="WP_048432054.1">
    <property type="nucleotide sequence ID" value="NZ_LWHQ01000022.1"/>
</dbReference>
<evidence type="ECO:0000313" key="2">
    <source>
        <dbReference type="Proteomes" id="UP000078316"/>
    </source>
</evidence>
<evidence type="ECO:0008006" key="3">
    <source>
        <dbReference type="Google" id="ProtNLM"/>
    </source>
</evidence>
<accession>A0A179SBA5</accession>
<protein>
    <recommendedName>
        <fullName evidence="3">Cytoplasmic protein</fullName>
    </recommendedName>
</protein>
<organism evidence="1 2">
    <name type="scientific">Methylobacterium platani</name>
    <dbReference type="NCBI Taxonomy" id="427683"/>
    <lineage>
        <taxon>Bacteria</taxon>
        <taxon>Pseudomonadati</taxon>
        <taxon>Pseudomonadota</taxon>
        <taxon>Alphaproteobacteria</taxon>
        <taxon>Hyphomicrobiales</taxon>
        <taxon>Methylobacteriaceae</taxon>
        <taxon>Methylobacterium</taxon>
    </lineage>
</organism>
<reference evidence="1 2" key="1">
    <citation type="submission" date="2016-04" db="EMBL/GenBank/DDBJ databases">
        <authorList>
            <person name="Evans L.H."/>
            <person name="Alamgir A."/>
            <person name="Owens N."/>
            <person name="Weber N.D."/>
            <person name="Virtaneva K."/>
            <person name="Barbian K."/>
            <person name="Babar A."/>
            <person name="Rosenke K."/>
        </authorList>
    </citation>
    <scope>NUCLEOTIDE SEQUENCE [LARGE SCALE GENOMIC DNA]</scope>
    <source>
        <strain evidence="1 2">PMB02</strain>
    </source>
</reference>